<dbReference type="Pfam" id="PF01476">
    <property type="entry name" value="LysM"/>
    <property type="match status" value="2"/>
</dbReference>
<dbReference type="PANTHER" id="PTHR33734">
    <property type="entry name" value="LYSM DOMAIN-CONTAINING GPI-ANCHORED PROTEIN 2"/>
    <property type="match status" value="1"/>
</dbReference>
<comment type="similarity">
    <text evidence="1">Belongs to the transglycosylase Slt family.</text>
</comment>
<comment type="caution">
    <text evidence="3">The sequence shown here is derived from an EMBL/GenBank/DDBJ whole genome shotgun (WGS) entry which is preliminary data.</text>
</comment>
<evidence type="ECO:0000313" key="3">
    <source>
        <dbReference type="EMBL" id="GAV19856.1"/>
    </source>
</evidence>
<dbReference type="GO" id="GO:0016020">
    <property type="term" value="C:membrane"/>
    <property type="evidence" value="ECO:0007669"/>
    <property type="project" value="InterPro"/>
</dbReference>
<evidence type="ECO:0000313" key="4">
    <source>
        <dbReference type="Proteomes" id="UP000231632"/>
    </source>
</evidence>
<dbReference type="InterPro" id="IPR008258">
    <property type="entry name" value="Transglycosylase_SLT_dom_1"/>
</dbReference>
<dbReference type="CDD" id="cd16894">
    <property type="entry name" value="MltD-like"/>
    <property type="match status" value="1"/>
</dbReference>
<feature type="domain" description="LysM" evidence="2">
    <location>
        <begin position="288"/>
        <end position="331"/>
    </location>
</feature>
<dbReference type="Proteomes" id="UP000231632">
    <property type="component" value="Unassembled WGS sequence"/>
</dbReference>
<dbReference type="CDD" id="cd00118">
    <property type="entry name" value="LysM"/>
    <property type="match status" value="2"/>
</dbReference>
<dbReference type="Gene3D" id="1.10.530.10">
    <property type="match status" value="1"/>
</dbReference>
<dbReference type="RefSeq" id="WP_171966452.1">
    <property type="nucleotide sequence ID" value="NZ_BDFD01000005.1"/>
</dbReference>
<dbReference type="InterPro" id="IPR023346">
    <property type="entry name" value="Lysozyme-like_dom_sf"/>
</dbReference>
<organism evidence="3 4">
    <name type="scientific">Mariprofundus micogutta</name>
    <dbReference type="NCBI Taxonomy" id="1921010"/>
    <lineage>
        <taxon>Bacteria</taxon>
        <taxon>Pseudomonadati</taxon>
        <taxon>Pseudomonadota</taxon>
        <taxon>Candidatius Mariprofundia</taxon>
        <taxon>Mariprofundales</taxon>
        <taxon>Mariprofundaceae</taxon>
        <taxon>Mariprofundus</taxon>
    </lineage>
</organism>
<dbReference type="SUPFAM" id="SSF54106">
    <property type="entry name" value="LysM domain"/>
    <property type="match status" value="2"/>
</dbReference>
<dbReference type="PROSITE" id="PS51782">
    <property type="entry name" value="LYSM"/>
    <property type="match status" value="2"/>
</dbReference>
<dbReference type="PROSITE" id="PS00922">
    <property type="entry name" value="TRANSGLYCOSYLASE"/>
    <property type="match status" value="1"/>
</dbReference>
<dbReference type="InterPro" id="IPR018392">
    <property type="entry name" value="LysM"/>
</dbReference>
<dbReference type="Pfam" id="PF01464">
    <property type="entry name" value="SLT"/>
    <property type="match status" value="1"/>
</dbReference>
<sequence length="405" mass="45613">MPTTTMLIRLGTLLLTCLIFSSSVSSQSLHNHRIDPLLKSLSDNDLLIAEAQARKHFSQSWNTVTERSRFVRYRLIAKLNELNAPVSLQVLPVIESTYNPYALSHAGALGLWQLMPKTAKWLGLHSNHKLNGRRDIDRSSTVAIQYLQQLHDRFDNWPLALAAYNMGPNGLSRQLRKNPWNIADGLEKMPIPSATRAYVQQAIGLASLLNKGMVAFPDPIKTRMIQLQPPVDIRALETLSGMEKDDIFRFNPCLNQAQYFSHPVTIHVPESNFNNVHSNIKHAGPKFVHTRVQKGDSLWSIAKAHGTTVQMLKQLNRKLGKYLRAGQRLKVPANQLAKASANENPLLPGSHRIRYKVRSGDSLWRIAKRFGTTVKAIARVNSLSLKRKIRAGDTLWVLARRVESS</sequence>
<reference evidence="3 4" key="1">
    <citation type="journal article" date="2017" name="Arch. Microbiol.">
        <title>Mariprofundus micogutta sp. nov., a novel iron-oxidizing zetaproteobacterium isolated from a deep-sea hydrothermal field at the Bayonnaise knoll of the Izu-Ogasawara arc, and a description of Mariprofundales ord. nov. and Zetaproteobacteria classis nov.</title>
        <authorList>
            <person name="Makita H."/>
            <person name="Tanaka E."/>
            <person name="Mitsunobu S."/>
            <person name="Miyazaki M."/>
            <person name="Nunoura T."/>
            <person name="Uematsu K."/>
            <person name="Takaki Y."/>
            <person name="Nishi S."/>
            <person name="Shimamura S."/>
            <person name="Takai K."/>
        </authorList>
    </citation>
    <scope>NUCLEOTIDE SEQUENCE [LARGE SCALE GENOMIC DNA]</scope>
    <source>
        <strain evidence="3 4">ET2</strain>
    </source>
</reference>
<dbReference type="EMBL" id="BDFD01000005">
    <property type="protein sequence ID" value="GAV19856.1"/>
    <property type="molecule type" value="Genomic_DNA"/>
</dbReference>
<dbReference type="InterPro" id="IPR036779">
    <property type="entry name" value="LysM_dom_sf"/>
</dbReference>
<evidence type="ECO:0000256" key="1">
    <source>
        <dbReference type="ARBA" id="ARBA00007734"/>
    </source>
</evidence>
<protein>
    <submittedName>
        <fullName evidence="3">Membrane-bound lytic murein transglycosylase D</fullName>
    </submittedName>
</protein>
<dbReference type="InterPro" id="IPR000189">
    <property type="entry name" value="Transglyc_AS"/>
</dbReference>
<feature type="domain" description="LysM" evidence="2">
    <location>
        <begin position="353"/>
        <end position="397"/>
    </location>
</feature>
<name>A0A1L8CLS6_9PROT</name>
<dbReference type="STRING" id="1921010.MMIC_P0814"/>
<gene>
    <name evidence="3" type="ORF">MMIC_P0814</name>
</gene>
<dbReference type="SMART" id="SM00257">
    <property type="entry name" value="LysM"/>
    <property type="match status" value="2"/>
</dbReference>
<dbReference type="AlphaFoldDB" id="A0A1L8CLS6"/>
<dbReference type="SUPFAM" id="SSF53955">
    <property type="entry name" value="Lysozyme-like"/>
    <property type="match status" value="1"/>
</dbReference>
<accession>A0A1L8CLS6</accession>
<keyword evidence="4" id="KW-1185">Reference proteome</keyword>
<dbReference type="GO" id="GO:0008932">
    <property type="term" value="F:lytic endotransglycosylase activity"/>
    <property type="evidence" value="ECO:0007669"/>
    <property type="project" value="TreeGrafter"/>
</dbReference>
<dbReference type="Gene3D" id="3.10.350.10">
    <property type="entry name" value="LysM domain"/>
    <property type="match status" value="2"/>
</dbReference>
<evidence type="ECO:0000259" key="2">
    <source>
        <dbReference type="PROSITE" id="PS51782"/>
    </source>
</evidence>
<dbReference type="PANTHER" id="PTHR33734:SF22">
    <property type="entry name" value="MEMBRANE-BOUND LYTIC MUREIN TRANSGLYCOSYLASE D"/>
    <property type="match status" value="1"/>
</dbReference>
<dbReference type="GO" id="GO:0000270">
    <property type="term" value="P:peptidoglycan metabolic process"/>
    <property type="evidence" value="ECO:0007669"/>
    <property type="project" value="InterPro"/>
</dbReference>
<proteinExistence type="inferred from homology"/>